<evidence type="ECO:0000313" key="2">
    <source>
        <dbReference type="Proteomes" id="UP000077407"/>
    </source>
</evidence>
<dbReference type="RefSeq" id="WP_063555581.1">
    <property type="nucleotide sequence ID" value="NZ_LITT01000023.1"/>
</dbReference>
<dbReference type="SUPFAM" id="SSF160544">
    <property type="entry name" value="EscU C-terminal domain-like"/>
    <property type="match status" value="1"/>
</dbReference>
<keyword evidence="1" id="KW-0282">Flagellum</keyword>
<dbReference type="GO" id="GO:0005886">
    <property type="term" value="C:plasma membrane"/>
    <property type="evidence" value="ECO:0007669"/>
    <property type="project" value="TreeGrafter"/>
</dbReference>
<accession>A0A162L0E2</accession>
<gene>
    <name evidence="1" type="primary">flhB_1</name>
    <name evidence="1" type="ORF">WY13_02129</name>
</gene>
<dbReference type="Proteomes" id="UP000077407">
    <property type="component" value="Unassembled WGS sequence"/>
</dbReference>
<dbReference type="InterPro" id="IPR006135">
    <property type="entry name" value="T3SS_substrate_exporter"/>
</dbReference>
<protein>
    <submittedName>
        <fullName evidence="1">Flagellar biosynthetic protein FlhB</fullName>
    </submittedName>
</protein>
<dbReference type="EMBL" id="LITT01000023">
    <property type="protein sequence ID" value="OAA86736.1"/>
    <property type="molecule type" value="Genomic_DNA"/>
</dbReference>
<dbReference type="PANTHER" id="PTHR30531:SF12">
    <property type="entry name" value="FLAGELLAR BIOSYNTHETIC PROTEIN FLHB"/>
    <property type="match status" value="1"/>
</dbReference>
<dbReference type="AlphaFoldDB" id="A0A162L0E2"/>
<evidence type="ECO:0000313" key="1">
    <source>
        <dbReference type="EMBL" id="OAA86736.1"/>
    </source>
</evidence>
<dbReference type="InterPro" id="IPR029025">
    <property type="entry name" value="T3SS_substrate_exporter_C"/>
</dbReference>
<comment type="caution">
    <text evidence="1">The sequence shown here is derived from an EMBL/GenBank/DDBJ whole genome shotgun (WGS) entry which is preliminary data.</text>
</comment>
<dbReference type="GO" id="GO:0009306">
    <property type="term" value="P:protein secretion"/>
    <property type="evidence" value="ECO:0007669"/>
    <property type="project" value="InterPro"/>
</dbReference>
<reference evidence="1 2" key="1">
    <citation type="journal article" date="2015" name="Biotechnol. Bioeng.">
        <title>Genome sequence and phenotypic characterization of Caulobacter segnis.</title>
        <authorList>
            <person name="Patel S."/>
            <person name="Fletcher B."/>
            <person name="Scott D.C."/>
            <person name="Ely B."/>
        </authorList>
    </citation>
    <scope>NUCLEOTIDE SEQUENCE [LARGE SCALE GENOMIC DNA]</scope>
    <source>
        <strain evidence="1 2">ERI-2</strain>
    </source>
</reference>
<dbReference type="PATRIC" id="fig|1538.10.peg.1727"/>
<keyword evidence="1" id="KW-0969">Cilium</keyword>
<name>A0A162L0E2_9CLOT</name>
<dbReference type="PANTHER" id="PTHR30531">
    <property type="entry name" value="FLAGELLAR BIOSYNTHETIC PROTEIN FLHB"/>
    <property type="match status" value="1"/>
</dbReference>
<dbReference type="OrthoDB" id="9810419at2"/>
<dbReference type="Gene3D" id="3.40.1690.10">
    <property type="entry name" value="secretion proteins EscU"/>
    <property type="match status" value="1"/>
</dbReference>
<proteinExistence type="predicted"/>
<dbReference type="Pfam" id="PF01312">
    <property type="entry name" value="Bac_export_2"/>
    <property type="match status" value="1"/>
</dbReference>
<organism evidence="1 2">
    <name type="scientific">Clostridium ljungdahlii</name>
    <dbReference type="NCBI Taxonomy" id="1538"/>
    <lineage>
        <taxon>Bacteria</taxon>
        <taxon>Bacillati</taxon>
        <taxon>Bacillota</taxon>
        <taxon>Clostridia</taxon>
        <taxon>Eubacteriales</taxon>
        <taxon>Clostridiaceae</taxon>
        <taxon>Clostridium</taxon>
    </lineage>
</organism>
<sequence>MDKKKKAAALKYEYNYEAPIVTAAGIGQIADNILNKAKESGVPIVYDKELANLLSNVDIGDNVPFELYDAVAKVIAYVVDIDKNISRSRR</sequence>
<keyword evidence="1" id="KW-0966">Cell projection</keyword>